<protein>
    <recommendedName>
        <fullName evidence="3">Reverse transcriptase domain-containing protein</fullName>
    </recommendedName>
</protein>
<dbReference type="PANTHER" id="PTHR21301:SF11">
    <property type="entry name" value="GIY-YIG DOMAIN-CONTAINING PROTEIN"/>
    <property type="match status" value="1"/>
</dbReference>
<evidence type="ECO:0008006" key="3">
    <source>
        <dbReference type="Google" id="ProtNLM"/>
    </source>
</evidence>
<evidence type="ECO:0000313" key="2">
    <source>
        <dbReference type="Proteomes" id="UP000225706"/>
    </source>
</evidence>
<dbReference type="Proteomes" id="UP000225706">
    <property type="component" value="Unassembled WGS sequence"/>
</dbReference>
<comment type="caution">
    <text evidence="1">The sequence shown here is derived from an EMBL/GenBank/DDBJ whole genome shotgun (WGS) entry which is preliminary data.</text>
</comment>
<organism evidence="1 2">
    <name type="scientific">Stylophora pistillata</name>
    <name type="common">Smooth cauliflower coral</name>
    <dbReference type="NCBI Taxonomy" id="50429"/>
    <lineage>
        <taxon>Eukaryota</taxon>
        <taxon>Metazoa</taxon>
        <taxon>Cnidaria</taxon>
        <taxon>Anthozoa</taxon>
        <taxon>Hexacorallia</taxon>
        <taxon>Scleractinia</taxon>
        <taxon>Astrocoeniina</taxon>
        <taxon>Pocilloporidae</taxon>
        <taxon>Stylophora</taxon>
    </lineage>
</organism>
<proteinExistence type="predicted"/>
<dbReference type="PANTHER" id="PTHR21301">
    <property type="entry name" value="REVERSE TRANSCRIPTASE"/>
    <property type="match status" value="1"/>
</dbReference>
<gene>
    <name evidence="1" type="ORF">AWC38_SpisGene11695</name>
</gene>
<evidence type="ECO:0000313" key="1">
    <source>
        <dbReference type="EMBL" id="PFX23727.1"/>
    </source>
</evidence>
<dbReference type="EMBL" id="LSMT01000198">
    <property type="protein sequence ID" value="PFX23727.1"/>
    <property type="molecule type" value="Genomic_DNA"/>
</dbReference>
<dbReference type="AlphaFoldDB" id="A0A2B4S550"/>
<sequence length="249" mass="27474">MTKDELETSKRLSKDTSVTILPADKGRAVVVVDSSDYQQKINGLLQDQNTYTKISDRRRNPAPGPEKSLNTFLKQVKGLTSTHDPGVQQLDDKLYYTLRSSDATPATLHGLPKIHKLEVPLRPITSSINCPSNQVSKHLASILNPLQNNKYTATSSGDFVKNVSVCNITLQEIMVSVDVASLFTSIPPTLALEVTKNRLEADPTTSERTSMSVDSILNLLELVLVDSKQDLHRSDSSYLRGNPGWKEKS</sequence>
<reference evidence="2" key="1">
    <citation type="journal article" date="2017" name="bioRxiv">
        <title>Comparative analysis of the genomes of Stylophora pistillata and Acropora digitifera provides evidence for extensive differences between species of corals.</title>
        <authorList>
            <person name="Voolstra C.R."/>
            <person name="Li Y."/>
            <person name="Liew Y.J."/>
            <person name="Baumgarten S."/>
            <person name="Zoccola D."/>
            <person name="Flot J.-F."/>
            <person name="Tambutte S."/>
            <person name="Allemand D."/>
            <person name="Aranda M."/>
        </authorList>
    </citation>
    <scope>NUCLEOTIDE SEQUENCE [LARGE SCALE GENOMIC DNA]</scope>
</reference>
<accession>A0A2B4S550</accession>
<dbReference type="STRING" id="50429.A0A2B4S550"/>
<dbReference type="OrthoDB" id="5988153at2759"/>
<keyword evidence="2" id="KW-1185">Reference proteome</keyword>
<name>A0A2B4S550_STYPI</name>